<comment type="caution">
    <text evidence="1">The sequence shown here is derived from an EMBL/GenBank/DDBJ whole genome shotgun (WGS) entry which is preliminary data.</text>
</comment>
<name>A0ABV4EE06_9GAMM</name>
<evidence type="ECO:0000313" key="1">
    <source>
        <dbReference type="EMBL" id="MEY8772967.1"/>
    </source>
</evidence>
<organism evidence="1 2">
    <name type="scientific">Erwinia aeris</name>
    <dbReference type="NCBI Taxonomy" id="3239803"/>
    <lineage>
        <taxon>Bacteria</taxon>
        <taxon>Pseudomonadati</taxon>
        <taxon>Pseudomonadota</taxon>
        <taxon>Gammaproteobacteria</taxon>
        <taxon>Enterobacterales</taxon>
        <taxon>Erwiniaceae</taxon>
        <taxon>Erwinia</taxon>
    </lineage>
</organism>
<dbReference type="Proteomes" id="UP001565243">
    <property type="component" value="Unassembled WGS sequence"/>
</dbReference>
<evidence type="ECO:0000313" key="2">
    <source>
        <dbReference type="Proteomes" id="UP001565243"/>
    </source>
</evidence>
<dbReference type="EMBL" id="JBGFFX010000017">
    <property type="protein sequence ID" value="MEY8772967.1"/>
    <property type="molecule type" value="Genomic_DNA"/>
</dbReference>
<accession>A0ABV4EE06</accession>
<sequence length="140" mass="15508">MLSARTSVDDVINRFKQWTRSKSGAMVYCQEGVGQRISEKLTKENCGRPVFGIRLGAKAEPQSDYANVKAVAYSHIENLSARNGIHYLTPAQREGVESYFAGEVHGVTADDRIRYEKGRCSALTMLALVAVAHMQRCIAK</sequence>
<reference evidence="1 2" key="1">
    <citation type="submission" date="2024-07" db="EMBL/GenBank/DDBJ databases">
        <authorList>
            <person name="Hebao G."/>
        </authorList>
    </citation>
    <scope>NUCLEOTIDE SEQUENCE [LARGE SCALE GENOMIC DNA]</scope>
    <source>
        <strain evidence="1 2">ACCC 02193</strain>
    </source>
</reference>
<keyword evidence="2" id="KW-1185">Reference proteome</keyword>
<dbReference type="RefSeq" id="WP_369896603.1">
    <property type="nucleotide sequence ID" value="NZ_JBGFFX010000017.1"/>
</dbReference>
<proteinExistence type="predicted"/>
<gene>
    <name evidence="1" type="ORF">AB6T85_21380</name>
</gene>
<protein>
    <submittedName>
        <fullName evidence="1">Uncharacterized protein</fullName>
    </submittedName>
</protein>